<feature type="region of interest" description="Disordered" evidence="2">
    <location>
        <begin position="54"/>
        <end position="79"/>
    </location>
</feature>
<feature type="coiled-coil region" evidence="1">
    <location>
        <begin position="1424"/>
        <end position="1543"/>
    </location>
</feature>
<feature type="compositionally biased region" description="Polar residues" evidence="2">
    <location>
        <begin position="54"/>
        <end position="72"/>
    </location>
</feature>
<reference evidence="3" key="1">
    <citation type="submission" date="2021-06" db="EMBL/GenBank/DDBJ databases">
        <authorList>
            <person name="Rolland C."/>
        </authorList>
    </citation>
    <scope>NUCLEOTIDE SEQUENCE</scope>
    <source>
        <strain evidence="3">347.936635</strain>
    </source>
</reference>
<evidence type="ECO:0000256" key="1">
    <source>
        <dbReference type="SAM" id="Coils"/>
    </source>
</evidence>
<evidence type="ECO:0000256" key="2">
    <source>
        <dbReference type="SAM" id="MobiDB-lite"/>
    </source>
</evidence>
<protein>
    <submittedName>
        <fullName evidence="3">Myosin II heavy chain</fullName>
    </submittedName>
</protein>
<sequence>MDQTVTRKDTTVVSQTITSEPQTYQPIVKSSYLRPKFGLNNIKSKDALLRSRLGRSQVQSKAQTTDQNQNEEGQVDKTVESKPIEVAGSTVDAFQRRYGKYGNFVAKLARKGLIAPRRTGKANIQAGITAKTDKVEVSTKPKYNKIQLQLLKRGIVPRTTVRKLDTKTIETYQEYLSLKSELLVADDARKIVLNDQLFKLESANSQLLQVLGGAEFDDIKDGIFKGYQDVLSEMSTEMGKTLSQSQYDGYVKKVSGLNRQIDGLVEKVKSQQTNSVQWEAGLAMIDKRLSTLFSALVNEQDPGKKAAMQMEMNELDTKFKPMFKQLIASAQQDLLKWTNDIESIKTLQSQFNKSFSAAYNGERIVSSKLMQAVNNLSDMFRQVSNVGSIIVNQQMVSLWFNESAIDFMSAWSSYKFLNDPNNLDNEQVRNYMIAQRATLPSIKAKVSGFAAKMSMAGMDFHNLDKKYQTLSDGFRNSTKRIDALRAEITEIQSSISTLTTLSEQSRVKIGNATLTKAQLEVKLAQLSGQIFMLETDMGISARKQNSFNNEVNTLESLKAKVDALELQTAKIGGFFKQNDAIIPTLRVVNEMMKVAKEFKDTAEQVNKQVAEEKQQQLKQNADDLKVKEEEAKKLQEATDELERKNAQLAAERVAEEALLAEKQEMLKQLQATQKDTEANLKQLQTEVELQGQKVISATKEQSELAGKIDENKKALTQLSADVEDKQKQAALLDKDAKQLQGEIEALKIAQNMENANLGNITRQINQQMQKLTNLTANNQELEQQRLQLENVYRIKEQEEIAKLEIRLQTEEANIIQKAVAAKEKELQAQMAELQKKLVANVSQSSAEMQEAQTKLQQLMQNQASLLAAAEQKVRTELANVHAAEMQTLRGKVQAELEAEVTKRVTDQLTQQNKKVEASLLKQQQDFEKAKQDFENAIRTQATNAEKERLTKEFELVSNKHEQDKLALAGEIQSLKNQLSELDTLKEENEALKANVQFFADQLDTARSFIGQQQKDIQALQQNLDEKQKVLNAVNDDLKKAKDEQTRLQNTVTALQQDLETANQTIENQKIELGKATNALSEQTRLYTELQAQKAQVDEQLQTANAKITQFEQTITEQKSEVDRLKSEANARQTELDGVNKKNADLQTLVSKNEQEIGKLSEDKNKIESRLKSIREQLGAAQAENDEEFVKRLQEREKRQMNALAEQENAIKSLTDKTKGLQDELAKSQEKAANLATELDNATKQITSLNTTIASQKAEISTLQKNVADLEQKNASLQDENVKLSTQVGELTNQNKILNGQKEALEKDVARLESDIKAKDDLIDKQKQELAEKTDRINALEKEVDDLKSENKQLREENAILQNKLQVEQEGRRDLAKILGPNHSEDWKDIQESVKNLKLSNESQSTMLQALAPLLLSKSGNKFTANDVKAKVEELAKLVDEFKQDDTEDVFMVINRVFATTTDQKAELAKQKTKIDEQLEEIESLKQKDQEAAAKIAELQTQLGEVTKAKEQATKQLDELRDDYDDLQSDFDRVNRRKLELERQHDKIYEDTMKSLDEAIKLGDSLKDDMMKLLEDIEFYAEAQNVSEYKALVKKIKTIQLPYMERYLKEWNTMKTKYQRQKDEKGNLVIPKDFMEKNVVQQVLDIKNVLNDTFTLTLRNSQRNYDEAKRTILEREQKKLEDEQTQLKQQMQIQQQQMQEKDKMVDQLQMQVQQVNDMNKALANANQYYDEEVKAIKVAENESMVNKKAALNGIIGWLEQIPELAKGQSNVKFDKRSNGTYDLVNMEKFAKSLNAESHTVILNISEPILQWLGSHQYVHNFNIRHRKTVMWLVTMHILKYAGVKKIPSPSVIMEDIKQMMYSVVNTTETATIQSKLEAMSKEMETNLGLAGAGGNLIRSYFKENYAMVVQADVFDVSKKEKANLIQKLKDLMQKRTQLPQELSKSEAQELKQARDEVVKSFMDKWKGTSSSSADEADTLLTQNLDILINNPDSFGPNPDHWFEKLTYSVVQSQVLNPMEEAKLMLKKHNAGIANAVKKLLGK</sequence>
<gene>
    <name evidence="3" type="ORF">KOM_12_491</name>
</gene>
<accession>A0A8F8PR56</accession>
<proteinExistence type="predicted"/>
<organism evidence="3">
    <name type="scientific">Clandestinovirus</name>
    <dbReference type="NCBI Taxonomy" id="2831644"/>
    <lineage>
        <taxon>Viruses</taxon>
    </lineage>
</organism>
<evidence type="ECO:0000313" key="3">
    <source>
        <dbReference type="EMBL" id="QYA18759.1"/>
    </source>
</evidence>
<feature type="coiled-coil region" evidence="1">
    <location>
        <begin position="547"/>
        <end position="886"/>
    </location>
</feature>
<dbReference type="SUPFAM" id="SSF57997">
    <property type="entry name" value="Tropomyosin"/>
    <property type="match status" value="1"/>
</dbReference>
<name>A0A8F8PR56_9VIRU</name>
<feature type="coiled-coil region" evidence="1">
    <location>
        <begin position="1657"/>
        <end position="1741"/>
    </location>
</feature>
<feature type="coiled-coil region" evidence="1">
    <location>
        <begin position="957"/>
        <end position="1370"/>
    </location>
</feature>
<dbReference type="PANTHER" id="PTHR23159:SF31">
    <property type="entry name" value="CENTROSOME-ASSOCIATED PROTEIN CEP250 ISOFORM X1"/>
    <property type="match status" value="1"/>
</dbReference>
<dbReference type="Gene3D" id="1.10.287.1490">
    <property type="match status" value="1"/>
</dbReference>
<keyword evidence="1" id="KW-0175">Coiled coil</keyword>
<dbReference type="EMBL" id="MZ420154">
    <property type="protein sequence ID" value="QYA18759.1"/>
    <property type="molecule type" value="Genomic_DNA"/>
</dbReference>
<dbReference type="PANTHER" id="PTHR23159">
    <property type="entry name" value="CENTROSOMAL PROTEIN 2"/>
    <property type="match status" value="1"/>
</dbReference>